<keyword evidence="5" id="KW-1185">Reference proteome</keyword>
<dbReference type="Pfam" id="PF13472">
    <property type="entry name" value="Lipase_GDSL_2"/>
    <property type="match status" value="1"/>
</dbReference>
<evidence type="ECO:0000313" key="5">
    <source>
        <dbReference type="Proteomes" id="UP001190700"/>
    </source>
</evidence>
<reference evidence="4 5" key="1">
    <citation type="journal article" date="2015" name="Genome Biol. Evol.">
        <title>Comparative Genomics of a Bacterivorous Green Alga Reveals Evolutionary Causalities and Consequences of Phago-Mixotrophic Mode of Nutrition.</title>
        <authorList>
            <person name="Burns J.A."/>
            <person name="Paasch A."/>
            <person name="Narechania A."/>
            <person name="Kim E."/>
        </authorList>
    </citation>
    <scope>NUCLEOTIDE SEQUENCE [LARGE SCALE GENOMIC DNA]</scope>
    <source>
        <strain evidence="4 5">PLY_AMNH</strain>
    </source>
</reference>
<accession>A0AAE0GNY9</accession>
<evidence type="ECO:0000256" key="2">
    <source>
        <dbReference type="SAM" id="MobiDB-lite"/>
    </source>
</evidence>
<organism evidence="4 5">
    <name type="scientific">Cymbomonas tetramitiformis</name>
    <dbReference type="NCBI Taxonomy" id="36881"/>
    <lineage>
        <taxon>Eukaryota</taxon>
        <taxon>Viridiplantae</taxon>
        <taxon>Chlorophyta</taxon>
        <taxon>Pyramimonadophyceae</taxon>
        <taxon>Pyramimonadales</taxon>
        <taxon>Pyramimonadaceae</taxon>
        <taxon>Cymbomonas</taxon>
    </lineage>
</organism>
<evidence type="ECO:0000259" key="3">
    <source>
        <dbReference type="Pfam" id="PF13472"/>
    </source>
</evidence>
<dbReference type="SUPFAM" id="SSF52266">
    <property type="entry name" value="SGNH hydrolase"/>
    <property type="match status" value="1"/>
</dbReference>
<sequence length="313" mass="34922">MDFNQPMCEADGTCHEPASLPSPRTVHSAKSKAQFQQWHKFHSQLEKEAKLAAKHEVDVLFLGDSITEAFRGSSLGRSNVSRTRGSPEVLYTEFKQFPNKLVLAVSGDQTQHLLWRLHHGELPPSLQPGLIILHIGTNNIRVGHLPEQVAEGVQQIVHFLSARCPEARIVVNGLFPFVEEEMLEKICPPRCSTEGFPFASFKPAIGKVNHLLRDLIRRAENPRLEFVDCSHLFFAKPHSPEVAIGSNLAASPPAFDSPEVVRDKDSWVNQDLMPDLLHPNAKGMQQWAQCMLFHIEKGVQLLKASPSDASQNS</sequence>
<dbReference type="PANTHER" id="PTHR11852">
    <property type="entry name" value="PLATELET-ACTIVATING FACTOR ACETYLHYDROLASE"/>
    <property type="match status" value="1"/>
</dbReference>
<dbReference type="Proteomes" id="UP001190700">
    <property type="component" value="Unassembled WGS sequence"/>
</dbReference>
<feature type="domain" description="SGNH hydrolase-type esterase" evidence="3">
    <location>
        <begin position="61"/>
        <end position="285"/>
    </location>
</feature>
<name>A0AAE0GNY9_9CHLO</name>
<feature type="region of interest" description="Disordered" evidence="2">
    <location>
        <begin position="1"/>
        <end position="24"/>
    </location>
</feature>
<proteinExistence type="inferred from homology"/>
<dbReference type="InterPro" id="IPR013830">
    <property type="entry name" value="SGNH_hydro"/>
</dbReference>
<evidence type="ECO:0000313" key="4">
    <source>
        <dbReference type="EMBL" id="KAK3281572.1"/>
    </source>
</evidence>
<dbReference type="AlphaFoldDB" id="A0AAE0GNY9"/>
<comment type="similarity">
    <text evidence="1">Belongs to the 'GDSL' lipolytic enzyme family. Platelet-activating factor acetylhydrolase IB beta/gamma subunits subfamily.</text>
</comment>
<dbReference type="Gene3D" id="3.40.50.1110">
    <property type="entry name" value="SGNH hydrolase"/>
    <property type="match status" value="1"/>
</dbReference>
<comment type="caution">
    <text evidence="4">The sequence shown here is derived from an EMBL/GenBank/DDBJ whole genome shotgun (WGS) entry which is preliminary data.</text>
</comment>
<dbReference type="InterPro" id="IPR036514">
    <property type="entry name" value="SGNH_hydro_sf"/>
</dbReference>
<protein>
    <recommendedName>
        <fullName evidence="3">SGNH hydrolase-type esterase domain-containing protein</fullName>
    </recommendedName>
</protein>
<dbReference type="PANTHER" id="PTHR11852:SF0">
    <property type="entry name" value="PLATELET-ACTIVATING FACTOR ACETYLHYDROLASE IB SUBUNIT BETA HOMOLOG"/>
    <property type="match status" value="1"/>
</dbReference>
<evidence type="ECO:0000256" key="1">
    <source>
        <dbReference type="ARBA" id="ARBA00038184"/>
    </source>
</evidence>
<dbReference type="EMBL" id="LGRX02003796">
    <property type="protein sequence ID" value="KAK3281572.1"/>
    <property type="molecule type" value="Genomic_DNA"/>
</dbReference>
<gene>
    <name evidence="4" type="ORF">CYMTET_10640</name>
</gene>